<feature type="compositionally biased region" description="Basic and acidic residues" evidence="1">
    <location>
        <begin position="9"/>
        <end position="20"/>
    </location>
</feature>
<reference evidence="2 3" key="1">
    <citation type="journal article" date="2014" name="Agronomy (Basel)">
        <title>A Draft Genome Sequence for Ensete ventricosum, the Drought-Tolerant Tree Against Hunger.</title>
        <authorList>
            <person name="Harrison J."/>
            <person name="Moore K.A."/>
            <person name="Paszkiewicz K."/>
            <person name="Jones T."/>
            <person name="Grant M."/>
            <person name="Ambacheew D."/>
            <person name="Muzemil S."/>
            <person name="Studholme D.J."/>
        </authorList>
    </citation>
    <scope>NUCLEOTIDE SEQUENCE [LARGE SCALE GENOMIC DNA]</scope>
</reference>
<dbReference type="PANTHER" id="PTHR33240:SF8">
    <property type="entry name" value="OS03G0439900 PROTEIN"/>
    <property type="match status" value="1"/>
</dbReference>
<evidence type="ECO:0000313" key="2">
    <source>
        <dbReference type="EMBL" id="RRT67847.1"/>
    </source>
</evidence>
<accession>A0A426ZV44</accession>
<feature type="region of interest" description="Disordered" evidence="1">
    <location>
        <begin position="1"/>
        <end position="28"/>
    </location>
</feature>
<proteinExistence type="predicted"/>
<name>A0A426ZV44_ENSVE</name>
<evidence type="ECO:0000313" key="3">
    <source>
        <dbReference type="Proteomes" id="UP000287651"/>
    </source>
</evidence>
<organism evidence="2 3">
    <name type="scientific">Ensete ventricosum</name>
    <name type="common">Abyssinian banana</name>
    <name type="synonym">Musa ensete</name>
    <dbReference type="NCBI Taxonomy" id="4639"/>
    <lineage>
        <taxon>Eukaryota</taxon>
        <taxon>Viridiplantae</taxon>
        <taxon>Streptophyta</taxon>
        <taxon>Embryophyta</taxon>
        <taxon>Tracheophyta</taxon>
        <taxon>Spermatophyta</taxon>
        <taxon>Magnoliopsida</taxon>
        <taxon>Liliopsida</taxon>
        <taxon>Zingiberales</taxon>
        <taxon>Musaceae</taxon>
        <taxon>Ensete</taxon>
    </lineage>
</organism>
<dbReference type="EMBL" id="AMZH03004893">
    <property type="protein sequence ID" value="RRT67847.1"/>
    <property type="molecule type" value="Genomic_DNA"/>
</dbReference>
<sequence length="169" mass="18569">MRKAYARSSIEKRPKRDRNPEITFRSGNEEYPDHDNALVISTGIANALVKRIMIDMRSSTDVLYLDAFQKLGVADKDLVSMTSASIGFTGDSISPLGMTTLSITVGEEPRIRQSGLTKVKSMHQVGVKTMRLQLARSTSGAHQGSRELTRMAQGSSLEEDRDSSKDYGG</sequence>
<gene>
    <name evidence="2" type="ORF">B296_00007839</name>
</gene>
<protein>
    <submittedName>
        <fullName evidence="2">Uncharacterized protein</fullName>
    </submittedName>
</protein>
<comment type="caution">
    <text evidence="2">The sequence shown here is derived from an EMBL/GenBank/DDBJ whole genome shotgun (WGS) entry which is preliminary data.</text>
</comment>
<dbReference type="AlphaFoldDB" id="A0A426ZV44"/>
<dbReference type="PANTHER" id="PTHR33240">
    <property type="entry name" value="OS08G0508500 PROTEIN"/>
    <property type="match status" value="1"/>
</dbReference>
<dbReference type="Proteomes" id="UP000287651">
    <property type="component" value="Unassembled WGS sequence"/>
</dbReference>
<evidence type="ECO:0000256" key="1">
    <source>
        <dbReference type="SAM" id="MobiDB-lite"/>
    </source>
</evidence>
<feature type="region of interest" description="Disordered" evidence="1">
    <location>
        <begin position="136"/>
        <end position="169"/>
    </location>
</feature>